<dbReference type="EMBL" id="JAEUBG010005120">
    <property type="protein sequence ID" value="KAH3678255.1"/>
    <property type="molecule type" value="Genomic_DNA"/>
</dbReference>
<keyword evidence="3" id="KW-1185">Reference proteome</keyword>
<evidence type="ECO:0000256" key="1">
    <source>
        <dbReference type="SAM" id="MobiDB-lite"/>
    </source>
</evidence>
<proteinExistence type="predicted"/>
<comment type="caution">
    <text evidence="2">The sequence shown here is derived from an EMBL/GenBank/DDBJ whole genome shotgun (WGS) entry which is preliminary data.</text>
</comment>
<evidence type="ECO:0000313" key="2">
    <source>
        <dbReference type="EMBL" id="KAH3678255.1"/>
    </source>
</evidence>
<feature type="region of interest" description="Disordered" evidence="1">
    <location>
        <begin position="343"/>
        <end position="366"/>
    </location>
</feature>
<accession>A0A9P8PVA6</accession>
<reference evidence="2" key="1">
    <citation type="journal article" date="2021" name="Open Biol.">
        <title>Shared evolutionary footprints suggest mitochondrial oxidative damage underlies multiple complex I losses in fungi.</title>
        <authorList>
            <person name="Schikora-Tamarit M.A."/>
            <person name="Marcet-Houben M."/>
            <person name="Nosek J."/>
            <person name="Gabaldon T."/>
        </authorList>
    </citation>
    <scope>NUCLEOTIDE SEQUENCE</scope>
    <source>
        <strain evidence="2">CBS2887</strain>
    </source>
</reference>
<sequence length="366" mass="40523">LHQLGSSNQLVGNEDGNVHKDHDVVDHEITDIPVTRHEDGVAKSTDHADQHKESKESGVWLVPRLVKKGVSVDSLGIASSPETVVGDAHEDVGQKLAPGTYVNQPVQNLGSRVTQLQQGEQGKQESDTDTVNWNTLLVTVTEDLWNKATLSDTDVEDNQTVKHGSESTSKDLSSFLTSLTGNHGQILRPNDGETGLVHSGHKPMESTSGTSGVQSNHWTWVFPVSEPKGVVLWVTTNHGDESEEDQPNGQDNFTNTQIEFRFTKPFHSHSVQQSVDEDLKTESNSRGIIVSPEMDHTVNSGNFKRNVNRDHEPVVEPGTCFEGIVNTSPSHLNEWGRDRQERHHFCHPDSDTEDYTCPDTESQQQR</sequence>
<feature type="non-terminal residue" evidence="2">
    <location>
        <position position="366"/>
    </location>
</feature>
<evidence type="ECO:0000313" key="3">
    <source>
        <dbReference type="Proteomes" id="UP000774326"/>
    </source>
</evidence>
<organism evidence="2 3">
    <name type="scientific">Wickerhamomyces pijperi</name>
    <name type="common">Yeast</name>
    <name type="synonym">Pichia pijperi</name>
    <dbReference type="NCBI Taxonomy" id="599730"/>
    <lineage>
        <taxon>Eukaryota</taxon>
        <taxon>Fungi</taxon>
        <taxon>Dikarya</taxon>
        <taxon>Ascomycota</taxon>
        <taxon>Saccharomycotina</taxon>
        <taxon>Saccharomycetes</taxon>
        <taxon>Phaffomycetales</taxon>
        <taxon>Wickerhamomycetaceae</taxon>
        <taxon>Wickerhamomyces</taxon>
    </lineage>
</organism>
<feature type="region of interest" description="Disordered" evidence="1">
    <location>
        <begin position="36"/>
        <end position="55"/>
    </location>
</feature>
<dbReference type="AlphaFoldDB" id="A0A9P8PVA6"/>
<reference evidence="2" key="2">
    <citation type="submission" date="2021-01" db="EMBL/GenBank/DDBJ databases">
        <authorList>
            <person name="Schikora-Tamarit M.A."/>
        </authorList>
    </citation>
    <scope>NUCLEOTIDE SEQUENCE</scope>
    <source>
        <strain evidence="2">CBS2887</strain>
    </source>
</reference>
<gene>
    <name evidence="2" type="ORF">WICPIJ_008890</name>
</gene>
<feature type="compositionally biased region" description="Polar residues" evidence="1">
    <location>
        <begin position="1"/>
        <end position="11"/>
    </location>
</feature>
<protein>
    <submittedName>
        <fullName evidence="2">Uncharacterized protein</fullName>
    </submittedName>
</protein>
<dbReference type="Proteomes" id="UP000774326">
    <property type="component" value="Unassembled WGS sequence"/>
</dbReference>
<feature type="region of interest" description="Disordered" evidence="1">
    <location>
        <begin position="1"/>
        <end position="20"/>
    </location>
</feature>
<name>A0A9P8PVA6_WICPI</name>